<accession>A0A4W3HNE2</accession>
<dbReference type="InterPro" id="IPR036378">
    <property type="entry name" value="FAS1_dom_sf"/>
</dbReference>
<feature type="domain" description="FAS1" evidence="5">
    <location>
        <begin position="133"/>
        <end position="211"/>
    </location>
</feature>
<evidence type="ECO:0000256" key="1">
    <source>
        <dbReference type="ARBA" id="ARBA00004370"/>
    </source>
</evidence>
<reference evidence="7" key="2">
    <citation type="journal article" date="2007" name="PLoS Biol.">
        <title>Survey sequencing and comparative analysis of the elephant shark (Callorhinchus milii) genome.</title>
        <authorList>
            <person name="Venkatesh B."/>
            <person name="Kirkness E.F."/>
            <person name="Loh Y.H."/>
            <person name="Halpern A.L."/>
            <person name="Lee A.P."/>
            <person name="Johnson J."/>
            <person name="Dandona N."/>
            <person name="Viswanathan L.D."/>
            <person name="Tay A."/>
            <person name="Venter J.C."/>
            <person name="Strausberg R.L."/>
            <person name="Brenner S."/>
        </authorList>
    </citation>
    <scope>NUCLEOTIDE SEQUENCE [LARGE SCALE GENOMIC DNA]</scope>
</reference>
<evidence type="ECO:0000313" key="7">
    <source>
        <dbReference type="Proteomes" id="UP000314986"/>
    </source>
</evidence>
<keyword evidence="3" id="KW-1015">Disulfide bond</keyword>
<dbReference type="Proteomes" id="UP000314986">
    <property type="component" value="Unassembled WGS sequence"/>
</dbReference>
<dbReference type="FunFam" id="2.30.180.10:FF:000005">
    <property type="entry name" value="Stabilin 2"/>
    <property type="match status" value="1"/>
</dbReference>
<name>A0A4W3HNE2_CALMI</name>
<sequence length="325" mass="37022">MSVFSQQLQRNLFRELSLEGPFTLFLPDTELTAQDNTVEEWERRGLVKDLLWYHLVGCRQLLHSKLIEQSSLIALSGHRIHITVRQNSVYLNGDSQIVRRDYVTANGIIHYISKVLVPHNLTLSEAGDSVPAPLKNLTTVAEENGYKRFSDLVKEVGLMPVIADPLHRPFTMFWPTDEALAALLPAQQHWLYSNQNLHHLLQVLNFHIISDWRIDAVDFPLKIEPRTMQGSTLSITCSRFEIVSGCGARTGPRCCTFSPGSCRNSSFCKPRGHWPFGHNFKPVKVSSSSGLWAVTSMFTVYSVKRFETSRRRDKALYQMPELLLL</sequence>
<dbReference type="Ensembl" id="ENSCMIT00000019092.1">
    <property type="protein sequence ID" value="ENSCMIP00000018738.1"/>
    <property type="gene ID" value="ENSCMIG00000008797.1"/>
</dbReference>
<dbReference type="AlphaFoldDB" id="A0A4W3HNE2"/>
<dbReference type="Pfam" id="PF02469">
    <property type="entry name" value="Fasciclin"/>
    <property type="match status" value="2"/>
</dbReference>
<protein>
    <recommendedName>
        <fullName evidence="5">FAS1 domain-containing protein</fullName>
    </recommendedName>
</protein>
<keyword evidence="4" id="KW-0325">Glycoprotein</keyword>
<dbReference type="InParanoid" id="A0A4W3HNE2"/>
<dbReference type="STRING" id="7868.ENSCMIP00000018738"/>
<keyword evidence="2" id="KW-0472">Membrane</keyword>
<keyword evidence="7" id="KW-1185">Reference proteome</keyword>
<evidence type="ECO:0000256" key="3">
    <source>
        <dbReference type="ARBA" id="ARBA00023157"/>
    </source>
</evidence>
<reference evidence="6" key="5">
    <citation type="submission" date="2025-09" db="UniProtKB">
        <authorList>
            <consortium name="Ensembl"/>
        </authorList>
    </citation>
    <scope>IDENTIFICATION</scope>
</reference>
<reference evidence="6" key="4">
    <citation type="submission" date="2025-08" db="UniProtKB">
        <authorList>
            <consortium name="Ensembl"/>
        </authorList>
    </citation>
    <scope>IDENTIFICATION</scope>
</reference>
<proteinExistence type="predicted"/>
<organism evidence="6 7">
    <name type="scientific">Callorhinchus milii</name>
    <name type="common">Ghost shark</name>
    <dbReference type="NCBI Taxonomy" id="7868"/>
    <lineage>
        <taxon>Eukaryota</taxon>
        <taxon>Metazoa</taxon>
        <taxon>Chordata</taxon>
        <taxon>Craniata</taxon>
        <taxon>Vertebrata</taxon>
        <taxon>Chondrichthyes</taxon>
        <taxon>Holocephali</taxon>
        <taxon>Chimaeriformes</taxon>
        <taxon>Callorhinchidae</taxon>
        <taxon>Callorhinchus</taxon>
    </lineage>
</organism>
<dbReference type="SMART" id="SM00554">
    <property type="entry name" value="FAS1"/>
    <property type="match status" value="2"/>
</dbReference>
<reference evidence="7" key="1">
    <citation type="journal article" date="2006" name="Science">
        <title>Ancient noncoding elements conserved in the human genome.</title>
        <authorList>
            <person name="Venkatesh B."/>
            <person name="Kirkness E.F."/>
            <person name="Loh Y.H."/>
            <person name="Halpern A.L."/>
            <person name="Lee A.P."/>
            <person name="Johnson J."/>
            <person name="Dandona N."/>
            <person name="Viswanathan L.D."/>
            <person name="Tay A."/>
            <person name="Venter J.C."/>
            <person name="Strausberg R.L."/>
            <person name="Brenner S."/>
        </authorList>
    </citation>
    <scope>NUCLEOTIDE SEQUENCE [LARGE SCALE GENOMIC DNA]</scope>
</reference>
<evidence type="ECO:0000259" key="5">
    <source>
        <dbReference type="PROSITE" id="PS50213"/>
    </source>
</evidence>
<dbReference type="PANTHER" id="PTHR24038">
    <property type="entry name" value="STABILIN"/>
    <property type="match status" value="1"/>
</dbReference>
<dbReference type="GeneTree" id="ENSGT00940000156566"/>
<reference evidence="7" key="3">
    <citation type="journal article" date="2014" name="Nature">
        <title>Elephant shark genome provides unique insights into gnathostome evolution.</title>
        <authorList>
            <consortium name="International Elephant Shark Genome Sequencing Consortium"/>
            <person name="Venkatesh B."/>
            <person name="Lee A.P."/>
            <person name="Ravi V."/>
            <person name="Maurya A.K."/>
            <person name="Lian M.M."/>
            <person name="Swann J.B."/>
            <person name="Ohta Y."/>
            <person name="Flajnik M.F."/>
            <person name="Sutoh Y."/>
            <person name="Kasahara M."/>
            <person name="Hoon S."/>
            <person name="Gangu V."/>
            <person name="Roy S.W."/>
            <person name="Irimia M."/>
            <person name="Korzh V."/>
            <person name="Kondrychyn I."/>
            <person name="Lim Z.W."/>
            <person name="Tay B.H."/>
            <person name="Tohari S."/>
            <person name="Kong K.W."/>
            <person name="Ho S."/>
            <person name="Lorente-Galdos B."/>
            <person name="Quilez J."/>
            <person name="Marques-Bonet T."/>
            <person name="Raney B.J."/>
            <person name="Ingham P.W."/>
            <person name="Tay A."/>
            <person name="Hillier L.W."/>
            <person name="Minx P."/>
            <person name="Boehm T."/>
            <person name="Wilson R.K."/>
            <person name="Brenner S."/>
            <person name="Warren W.C."/>
        </authorList>
    </citation>
    <scope>NUCLEOTIDE SEQUENCE [LARGE SCALE GENOMIC DNA]</scope>
</reference>
<dbReference type="PANTHER" id="PTHR24038:SF11">
    <property type="entry name" value="INTEGRIN BETA-LIKE PROTEIN E"/>
    <property type="match status" value="1"/>
</dbReference>
<evidence type="ECO:0000256" key="2">
    <source>
        <dbReference type="ARBA" id="ARBA00023136"/>
    </source>
</evidence>
<comment type="subcellular location">
    <subcellularLocation>
        <location evidence="1">Membrane</location>
    </subcellularLocation>
</comment>
<dbReference type="Gene3D" id="2.30.180.10">
    <property type="entry name" value="FAS1 domain"/>
    <property type="match status" value="2"/>
</dbReference>
<evidence type="ECO:0000256" key="4">
    <source>
        <dbReference type="ARBA" id="ARBA00023180"/>
    </source>
</evidence>
<evidence type="ECO:0000313" key="6">
    <source>
        <dbReference type="Ensembl" id="ENSCMIP00000018738.1"/>
    </source>
</evidence>
<dbReference type="PROSITE" id="PS50213">
    <property type="entry name" value="FAS1"/>
    <property type="match status" value="2"/>
</dbReference>
<dbReference type="InterPro" id="IPR000782">
    <property type="entry name" value="FAS1_domain"/>
</dbReference>
<dbReference type="GO" id="GO:0016020">
    <property type="term" value="C:membrane"/>
    <property type="evidence" value="ECO:0007669"/>
    <property type="project" value="UniProtKB-SubCell"/>
</dbReference>
<dbReference type="SUPFAM" id="SSF82153">
    <property type="entry name" value="FAS1 domain"/>
    <property type="match status" value="2"/>
</dbReference>
<feature type="domain" description="FAS1" evidence="5">
    <location>
        <begin position="1"/>
        <end position="116"/>
    </location>
</feature>